<dbReference type="AlphaFoldDB" id="A0A285CRG2"/>
<dbReference type="EMBL" id="OAOQ01000005">
    <property type="protein sequence ID" value="SNX70132.1"/>
    <property type="molecule type" value="Genomic_DNA"/>
</dbReference>
<organism evidence="9 10">
    <name type="scientific">Cereibacter ovatus</name>
    <dbReference type="NCBI Taxonomy" id="439529"/>
    <lineage>
        <taxon>Bacteria</taxon>
        <taxon>Pseudomonadati</taxon>
        <taxon>Pseudomonadota</taxon>
        <taxon>Alphaproteobacteria</taxon>
        <taxon>Rhodobacterales</taxon>
        <taxon>Paracoccaceae</taxon>
        <taxon>Cereibacter</taxon>
    </lineage>
</organism>
<proteinExistence type="inferred from homology"/>
<dbReference type="InterPro" id="IPR035973">
    <property type="entry name" value="Cyt_c_oxidase_su3-like_sf"/>
</dbReference>
<evidence type="ECO:0000256" key="4">
    <source>
        <dbReference type="ARBA" id="ARBA00022989"/>
    </source>
</evidence>
<evidence type="ECO:0000259" key="8">
    <source>
        <dbReference type="PROSITE" id="PS50253"/>
    </source>
</evidence>
<evidence type="ECO:0000256" key="7">
    <source>
        <dbReference type="SAM" id="Phobius"/>
    </source>
</evidence>
<dbReference type="PANTHER" id="PTHR11403">
    <property type="entry name" value="CYTOCHROME C OXIDASE SUBUNIT III"/>
    <property type="match status" value="1"/>
</dbReference>
<evidence type="ECO:0000313" key="9">
    <source>
        <dbReference type="EMBL" id="SNX70132.1"/>
    </source>
</evidence>
<keyword evidence="10" id="KW-1185">Reference proteome</keyword>
<dbReference type="SUPFAM" id="SSF81452">
    <property type="entry name" value="Cytochrome c oxidase subunit III-like"/>
    <property type="match status" value="1"/>
</dbReference>
<feature type="transmembrane region" description="Helical" evidence="7">
    <location>
        <begin position="86"/>
        <end position="104"/>
    </location>
</feature>
<evidence type="ECO:0000256" key="1">
    <source>
        <dbReference type="ARBA" id="ARBA00004141"/>
    </source>
</evidence>
<keyword evidence="5 7" id="KW-0472">Membrane</keyword>
<dbReference type="PANTHER" id="PTHR11403:SF6">
    <property type="entry name" value="NITRIC OXIDE REDUCTASE SUBUNIT E"/>
    <property type="match status" value="1"/>
</dbReference>
<feature type="transmembrane region" description="Helical" evidence="7">
    <location>
        <begin position="58"/>
        <end position="80"/>
    </location>
</feature>
<dbReference type="Gene3D" id="1.20.120.80">
    <property type="entry name" value="Cytochrome c oxidase, subunit III, four-helix bundle"/>
    <property type="match status" value="1"/>
</dbReference>
<feature type="transmembrane region" description="Helical" evidence="7">
    <location>
        <begin position="163"/>
        <end position="182"/>
    </location>
</feature>
<dbReference type="Proteomes" id="UP000219467">
    <property type="component" value="Unassembled WGS sequence"/>
</dbReference>
<feature type="transmembrane region" description="Helical" evidence="7">
    <location>
        <begin position="125"/>
        <end position="151"/>
    </location>
</feature>
<dbReference type="PROSITE" id="PS50253">
    <property type="entry name" value="COX3"/>
    <property type="match status" value="1"/>
</dbReference>
<evidence type="ECO:0000256" key="5">
    <source>
        <dbReference type="ARBA" id="ARBA00023136"/>
    </source>
</evidence>
<keyword evidence="3 6" id="KW-0812">Transmembrane</keyword>
<protein>
    <submittedName>
        <fullName evidence="9">Nitric oxide reductase NorE protein</fullName>
    </submittedName>
</protein>
<comment type="subcellular location">
    <subcellularLocation>
        <location evidence="6">Cell membrane</location>
        <topology evidence="6">Multi-pass membrane protein</topology>
    </subcellularLocation>
    <subcellularLocation>
        <location evidence="1">Membrane</location>
        <topology evidence="1">Multi-pass membrane protein</topology>
    </subcellularLocation>
</comment>
<dbReference type="InterPro" id="IPR013833">
    <property type="entry name" value="Cyt_c_oxidase_su3_a-hlx"/>
</dbReference>
<evidence type="ECO:0000313" key="10">
    <source>
        <dbReference type="Proteomes" id="UP000219467"/>
    </source>
</evidence>
<dbReference type="GO" id="GO:0004129">
    <property type="term" value="F:cytochrome-c oxidase activity"/>
    <property type="evidence" value="ECO:0007669"/>
    <property type="project" value="InterPro"/>
</dbReference>
<dbReference type="InterPro" id="IPR000298">
    <property type="entry name" value="Cyt_c_oxidase-like_su3"/>
</dbReference>
<evidence type="ECO:0000256" key="6">
    <source>
        <dbReference type="RuleBase" id="RU003376"/>
    </source>
</evidence>
<keyword evidence="4 7" id="KW-1133">Transmembrane helix</keyword>
<dbReference type="GO" id="GO:0005886">
    <property type="term" value="C:plasma membrane"/>
    <property type="evidence" value="ECO:0007669"/>
    <property type="project" value="UniProtKB-SubCell"/>
</dbReference>
<dbReference type="InterPro" id="IPR024791">
    <property type="entry name" value="Cyt_c/ubiquinol_Oxase_su3"/>
</dbReference>
<accession>A0A285CRG2</accession>
<gene>
    <name evidence="9" type="ORF">SAMN05878503_10540</name>
</gene>
<evidence type="ECO:0000256" key="2">
    <source>
        <dbReference type="ARBA" id="ARBA00010581"/>
    </source>
</evidence>
<comment type="similarity">
    <text evidence="2 6">Belongs to the cytochrome c oxidase subunit 3 family.</text>
</comment>
<sequence length="183" mass="19503">MHTSSPPAPVPPGDLLMWILILSELLVFGAGLAAFLAVRLGDPEGFAAAQAQLHRGLAGVNTLVLVTSGACAALATRAAALSRKPVARLWLLAAGALGAVFLGIKATEFRDLAALGFSTETHPFFTFYYLLTGFHAAHVAAGLPLFLIVSWRCWPAGVEMAAAFWHMVDLVWVLILPVIYLLR</sequence>
<dbReference type="GO" id="GO:0019646">
    <property type="term" value="P:aerobic electron transport chain"/>
    <property type="evidence" value="ECO:0007669"/>
    <property type="project" value="InterPro"/>
</dbReference>
<dbReference type="Pfam" id="PF00510">
    <property type="entry name" value="COX3"/>
    <property type="match status" value="1"/>
</dbReference>
<feature type="transmembrane region" description="Helical" evidence="7">
    <location>
        <begin position="15"/>
        <end position="38"/>
    </location>
</feature>
<reference evidence="10" key="1">
    <citation type="submission" date="2017-08" db="EMBL/GenBank/DDBJ databases">
        <authorList>
            <person name="Varghese N."/>
            <person name="Submissions S."/>
        </authorList>
    </citation>
    <scope>NUCLEOTIDE SEQUENCE [LARGE SCALE GENOMIC DNA]</scope>
    <source>
        <strain evidence="10">JA234</strain>
    </source>
</reference>
<feature type="domain" description="Heme-copper oxidase subunit III family profile" evidence="8">
    <location>
        <begin position="17"/>
        <end position="183"/>
    </location>
</feature>
<evidence type="ECO:0000256" key="3">
    <source>
        <dbReference type="ARBA" id="ARBA00022692"/>
    </source>
</evidence>
<name>A0A285CRG2_9RHOB</name>